<dbReference type="HAMAP" id="MF_00041">
    <property type="entry name" value="Cys_tRNA_synth"/>
    <property type="match status" value="1"/>
</dbReference>
<keyword evidence="4" id="KW-0479">Metal-binding</keyword>
<dbReference type="EMBL" id="CP000583">
    <property type="protein sequence ID" value="ABO95071.1"/>
    <property type="molecule type" value="Genomic_DNA"/>
</dbReference>
<protein>
    <recommendedName>
        <fullName evidence="2">cysteine--tRNA ligase</fullName>
        <ecNumber evidence="2">6.1.1.16</ecNumber>
    </recommendedName>
    <alternativeName>
        <fullName evidence="10">Cysteinyl-tRNA synthetase</fullName>
    </alternativeName>
</protein>
<organism evidence="13 14">
    <name type="scientific">Ostreococcus lucimarinus (strain CCE9901)</name>
    <dbReference type="NCBI Taxonomy" id="436017"/>
    <lineage>
        <taxon>Eukaryota</taxon>
        <taxon>Viridiplantae</taxon>
        <taxon>Chlorophyta</taxon>
        <taxon>Mamiellophyceae</taxon>
        <taxon>Mamiellales</taxon>
        <taxon>Bathycoccaceae</taxon>
        <taxon>Ostreococcus</taxon>
    </lineage>
</organism>
<evidence type="ECO:0000256" key="1">
    <source>
        <dbReference type="ARBA" id="ARBA00001947"/>
    </source>
</evidence>
<gene>
    <name evidence="13" type="ORF">OSTLU_34104</name>
</gene>
<dbReference type="OrthoDB" id="438179at2759"/>
<dbReference type="InterPro" id="IPR024909">
    <property type="entry name" value="Cys-tRNA/MSH_ligase"/>
</dbReference>
<dbReference type="InterPro" id="IPR032678">
    <property type="entry name" value="tRNA-synt_1_cat_dom"/>
</dbReference>
<dbReference type="Proteomes" id="UP000001568">
    <property type="component" value="Chromosome 3"/>
</dbReference>
<evidence type="ECO:0000256" key="9">
    <source>
        <dbReference type="ARBA" id="ARBA00023146"/>
    </source>
</evidence>
<evidence type="ECO:0000256" key="7">
    <source>
        <dbReference type="ARBA" id="ARBA00022840"/>
    </source>
</evidence>
<keyword evidence="8" id="KW-0648">Protein biosynthesis</keyword>
<feature type="coiled-coil region" evidence="11">
    <location>
        <begin position="638"/>
        <end position="675"/>
    </location>
</feature>
<dbReference type="SUPFAM" id="SSF47323">
    <property type="entry name" value="Anticodon-binding domain of a subclass of class I aminoacyl-tRNA synthetases"/>
    <property type="match status" value="1"/>
</dbReference>
<dbReference type="Pfam" id="PF01406">
    <property type="entry name" value="tRNA-synt_1e"/>
    <property type="match status" value="1"/>
</dbReference>
<dbReference type="InterPro" id="IPR014729">
    <property type="entry name" value="Rossmann-like_a/b/a_fold"/>
</dbReference>
<dbReference type="AlphaFoldDB" id="A4RV43"/>
<evidence type="ECO:0000256" key="10">
    <source>
        <dbReference type="ARBA" id="ARBA00031499"/>
    </source>
</evidence>
<comment type="cofactor">
    <cofactor evidence="1">
        <name>Zn(2+)</name>
        <dbReference type="ChEBI" id="CHEBI:29105"/>
    </cofactor>
</comment>
<keyword evidence="9" id="KW-0030">Aminoacyl-tRNA synthetase</keyword>
<dbReference type="OMA" id="FHNDMKS"/>
<dbReference type="Gene3D" id="1.20.120.1910">
    <property type="entry name" value="Cysteine-tRNA ligase, C-terminal anti-codon recognition domain"/>
    <property type="match status" value="1"/>
</dbReference>
<evidence type="ECO:0000256" key="6">
    <source>
        <dbReference type="ARBA" id="ARBA00022833"/>
    </source>
</evidence>
<dbReference type="InterPro" id="IPR015803">
    <property type="entry name" value="Cys-tRNA-ligase"/>
</dbReference>
<dbReference type="PRINTS" id="PR00983">
    <property type="entry name" value="TRNASYNTHCYS"/>
</dbReference>
<evidence type="ECO:0000256" key="3">
    <source>
        <dbReference type="ARBA" id="ARBA00022598"/>
    </source>
</evidence>
<proteinExistence type="inferred from homology"/>
<keyword evidence="3" id="KW-0436">Ligase</keyword>
<dbReference type="GO" id="GO:0005524">
    <property type="term" value="F:ATP binding"/>
    <property type="evidence" value="ECO:0007669"/>
    <property type="project" value="UniProtKB-KW"/>
</dbReference>
<feature type="domain" description="tRNA synthetases class I catalytic" evidence="12">
    <location>
        <begin position="58"/>
        <end position="428"/>
    </location>
</feature>
<evidence type="ECO:0000313" key="13">
    <source>
        <dbReference type="EMBL" id="ABO95071.1"/>
    </source>
</evidence>
<dbReference type="SUPFAM" id="SSF52374">
    <property type="entry name" value="Nucleotidylyl transferase"/>
    <property type="match status" value="1"/>
</dbReference>
<evidence type="ECO:0000256" key="2">
    <source>
        <dbReference type="ARBA" id="ARBA00012832"/>
    </source>
</evidence>
<evidence type="ECO:0000313" key="14">
    <source>
        <dbReference type="Proteomes" id="UP000001568"/>
    </source>
</evidence>
<dbReference type="HOGENOM" id="CLU_013528_3_1_1"/>
<dbReference type="GeneID" id="5000899"/>
<keyword evidence="6" id="KW-0862">Zinc</keyword>
<sequence>MPVDARVREGYFFGRACACAPPTSWWRDDAERAARDAADARRRAPALLNTFTKTKVPFKPLSGNSVGWYICGPTVYDSAHVGHARNYVNFDVLRRVMMEYFGYDVRFVMNVTDIDDKIIMRAHTRRAEAVVKAARETGETRLGAETLAVEKLLAEGGKPLGALDSATRTLANAVKAAIGSGIDAEHCCAKDWTIQDGYLTLAHQFEAEFMEDMKSLGVARPDMLTRVSEYVDKVILYIQVIINKGFAYESNGSVYFDVKAFEAAENHKYGKLNQNAMENITEAMDGEGALEAEKSEKKCDFDFVLWKMSKDGEPCWSSPWGMGRPGWHIECSAMCSDILGQSVDINGGGIDLNFPHHENQLAQSEAHYDTEQWVNFFIHTGHLHIDGLKMSKSLKNFITIRAALKMYSARQIRFLFLLNQWCDPMELTPVAAPDGSGVIGFKQMDLALSIERLFVEFFHSIKGVFRTSGSYHVDKQQTWNERERELSDALDTSQAAVHEALIDNINTPNTLLALQDLVKATNKYLAETGSVDVRPLLLERVGKFVTKILNCLGVCLDTGAVGFPESSEGSSEGREETLSPFLDLMTKFRDDIRKLAQGGASAKELLTACDNLRDVGLPELGVKLDDKEGGALWKLYDADELKKEIAREHEAKEEKERAKRAAKEEAARKAAEKEARAKVPPSEMFKTFSEYEGLYSKYDDDGVPTHDAAGEALAKSAAKKLLKSRQQQEKAHETYLAKAGMEKLAV</sequence>
<keyword evidence="14" id="KW-1185">Reference proteome</keyword>
<dbReference type="eggNOG" id="KOG2007">
    <property type="taxonomic scope" value="Eukaryota"/>
</dbReference>
<name>A4RV43_OSTLU</name>
<reference evidence="13 14" key="1">
    <citation type="journal article" date="2007" name="Proc. Natl. Acad. Sci. U.S.A.">
        <title>The tiny eukaryote Ostreococcus provides genomic insights into the paradox of plankton speciation.</title>
        <authorList>
            <person name="Palenik B."/>
            <person name="Grimwood J."/>
            <person name="Aerts A."/>
            <person name="Rouze P."/>
            <person name="Salamov A."/>
            <person name="Putnam N."/>
            <person name="Dupont C."/>
            <person name="Jorgensen R."/>
            <person name="Derelle E."/>
            <person name="Rombauts S."/>
            <person name="Zhou K."/>
            <person name="Otillar R."/>
            <person name="Merchant S.S."/>
            <person name="Podell S."/>
            <person name="Gaasterland T."/>
            <person name="Napoli C."/>
            <person name="Gendler K."/>
            <person name="Manuell A."/>
            <person name="Tai V."/>
            <person name="Vallon O."/>
            <person name="Piganeau G."/>
            <person name="Jancek S."/>
            <person name="Heijde M."/>
            <person name="Jabbari K."/>
            <person name="Bowler C."/>
            <person name="Lohr M."/>
            <person name="Robbens S."/>
            <person name="Werner G."/>
            <person name="Dubchak I."/>
            <person name="Pazour G.J."/>
            <person name="Ren Q."/>
            <person name="Paulsen I."/>
            <person name="Delwiche C."/>
            <person name="Schmutz J."/>
            <person name="Rokhsar D."/>
            <person name="Van de Peer Y."/>
            <person name="Moreau H."/>
            <person name="Grigoriev I.V."/>
        </authorList>
    </citation>
    <scope>NUCLEOTIDE SEQUENCE [LARGE SCALE GENOMIC DNA]</scope>
    <source>
        <strain evidence="13 14">CCE9901</strain>
    </source>
</reference>
<dbReference type="CDD" id="cd00672">
    <property type="entry name" value="CysRS_core"/>
    <property type="match status" value="1"/>
</dbReference>
<dbReference type="GO" id="GO:0004817">
    <property type="term" value="F:cysteine-tRNA ligase activity"/>
    <property type="evidence" value="ECO:0007669"/>
    <property type="project" value="UniProtKB-EC"/>
</dbReference>
<dbReference type="PANTHER" id="PTHR10890:SF3">
    <property type="entry name" value="CYSTEINE--TRNA LIGASE, CYTOPLASMIC"/>
    <property type="match status" value="1"/>
</dbReference>
<keyword evidence="7" id="KW-0067">ATP-binding</keyword>
<evidence type="ECO:0000256" key="8">
    <source>
        <dbReference type="ARBA" id="ARBA00022917"/>
    </source>
</evidence>
<dbReference type="STRING" id="436017.A4RV43"/>
<dbReference type="Gene3D" id="3.40.50.620">
    <property type="entry name" value="HUPs"/>
    <property type="match status" value="1"/>
</dbReference>
<dbReference type="NCBIfam" id="TIGR00435">
    <property type="entry name" value="cysS"/>
    <property type="match status" value="1"/>
</dbReference>
<accession>A4RV43</accession>
<dbReference type="RefSeq" id="XP_001416778.1">
    <property type="nucleotide sequence ID" value="XM_001416741.1"/>
</dbReference>
<evidence type="ECO:0000256" key="4">
    <source>
        <dbReference type="ARBA" id="ARBA00022723"/>
    </source>
</evidence>
<dbReference type="EC" id="6.1.1.16" evidence="2"/>
<keyword evidence="5" id="KW-0547">Nucleotide-binding</keyword>
<evidence type="ECO:0000256" key="5">
    <source>
        <dbReference type="ARBA" id="ARBA00022741"/>
    </source>
</evidence>
<dbReference type="GO" id="GO:0005737">
    <property type="term" value="C:cytoplasm"/>
    <property type="evidence" value="ECO:0007669"/>
    <property type="project" value="TreeGrafter"/>
</dbReference>
<evidence type="ECO:0000259" key="12">
    <source>
        <dbReference type="Pfam" id="PF01406"/>
    </source>
</evidence>
<evidence type="ECO:0000256" key="11">
    <source>
        <dbReference type="SAM" id="Coils"/>
    </source>
</evidence>
<dbReference type="PANTHER" id="PTHR10890">
    <property type="entry name" value="CYSTEINYL-TRNA SYNTHETASE"/>
    <property type="match status" value="1"/>
</dbReference>
<dbReference type="GO" id="GO:0006423">
    <property type="term" value="P:cysteinyl-tRNA aminoacylation"/>
    <property type="evidence" value="ECO:0007669"/>
    <property type="project" value="InterPro"/>
</dbReference>
<dbReference type="Gramene" id="ABO95071">
    <property type="protein sequence ID" value="ABO95071"/>
    <property type="gene ID" value="OSTLU_34104"/>
</dbReference>
<dbReference type="GO" id="GO:0046872">
    <property type="term" value="F:metal ion binding"/>
    <property type="evidence" value="ECO:0007669"/>
    <property type="project" value="UniProtKB-KW"/>
</dbReference>
<keyword evidence="11" id="KW-0175">Coiled coil</keyword>
<dbReference type="InterPro" id="IPR009080">
    <property type="entry name" value="tRNAsynth_Ia_anticodon-bd"/>
</dbReference>
<dbReference type="KEGG" id="olu:OSTLU_34104"/>